<sequence length="379" mass="43129">MNKKEISEIRRLFTPDRCPFTRICGCYVDGEKNKVMEMKDAFLSLQEEDMFKYFDIFKKTLSGSIGKNLMDLEFPLEQESEGGAQQFLYRLKSSGLKDDALLEAFYDKVIESYREPENYFIILVHGAYDIPRRAKDGLEMFDASEDVYDFILCSICPVKLAKPGLSYKAETNTISERIRDRVVEPPVSGFLFPAFTDRNTDLHNILYYSKNPDELKQEFSLQLFGCNPPLSAASQKETFNTLVADTLLDGCTYETVKALHESLSQLIEERKDDPEPLTLMKEDVKSLLESTGADDSALEHFDAEFEQTAGDSQSPLFVSNVVNTRKFEIKTPDINISIKPDRTDLIETRILDGRPYFLIPADDSVEVNGIPVKPAYPKD</sequence>
<dbReference type="EMBL" id="DVGK01000123">
    <property type="protein sequence ID" value="HIR14440.1"/>
    <property type="molecule type" value="Genomic_DNA"/>
</dbReference>
<protein>
    <submittedName>
        <fullName evidence="1">DUF4317 domain-containing protein</fullName>
    </submittedName>
</protein>
<proteinExistence type="predicted"/>
<dbReference type="AlphaFoldDB" id="A0A9D1ADN5"/>
<dbReference type="Proteomes" id="UP000886757">
    <property type="component" value="Unassembled WGS sequence"/>
</dbReference>
<dbReference type="InterPro" id="IPR025466">
    <property type="entry name" value="DUF4317"/>
</dbReference>
<accession>A0A9D1ADN5</accession>
<reference evidence="1" key="2">
    <citation type="journal article" date="2021" name="PeerJ">
        <title>Extensive microbial diversity within the chicken gut microbiome revealed by metagenomics and culture.</title>
        <authorList>
            <person name="Gilroy R."/>
            <person name="Ravi A."/>
            <person name="Getino M."/>
            <person name="Pursley I."/>
            <person name="Horton D.L."/>
            <person name="Alikhan N.F."/>
            <person name="Baker D."/>
            <person name="Gharbi K."/>
            <person name="Hall N."/>
            <person name="Watson M."/>
            <person name="Adriaenssens E.M."/>
            <person name="Foster-Nyarko E."/>
            <person name="Jarju S."/>
            <person name="Secka A."/>
            <person name="Antonio M."/>
            <person name="Oren A."/>
            <person name="Chaudhuri R.R."/>
            <person name="La Ragione R."/>
            <person name="Hildebrand F."/>
            <person name="Pallen M.J."/>
        </authorList>
    </citation>
    <scope>NUCLEOTIDE SEQUENCE</scope>
    <source>
        <strain evidence="1">ChiSjej4B22-8148</strain>
    </source>
</reference>
<gene>
    <name evidence="1" type="ORF">IAB31_11025</name>
</gene>
<evidence type="ECO:0000313" key="2">
    <source>
        <dbReference type="Proteomes" id="UP000886757"/>
    </source>
</evidence>
<evidence type="ECO:0000313" key="1">
    <source>
        <dbReference type="EMBL" id="HIR14440.1"/>
    </source>
</evidence>
<name>A0A9D1ADN5_9FIRM</name>
<reference evidence="1" key="1">
    <citation type="submission" date="2020-10" db="EMBL/GenBank/DDBJ databases">
        <authorList>
            <person name="Gilroy R."/>
        </authorList>
    </citation>
    <scope>NUCLEOTIDE SEQUENCE</scope>
    <source>
        <strain evidence="1">ChiSjej4B22-8148</strain>
    </source>
</reference>
<comment type="caution">
    <text evidence="1">The sequence shown here is derived from an EMBL/GenBank/DDBJ whole genome shotgun (WGS) entry which is preliminary data.</text>
</comment>
<organism evidence="1 2">
    <name type="scientific">Candidatus Choladousia intestinavium</name>
    <dbReference type="NCBI Taxonomy" id="2840727"/>
    <lineage>
        <taxon>Bacteria</taxon>
        <taxon>Bacillati</taxon>
        <taxon>Bacillota</taxon>
        <taxon>Clostridia</taxon>
        <taxon>Lachnospirales</taxon>
        <taxon>Lachnospiraceae</taxon>
        <taxon>Lachnospiraceae incertae sedis</taxon>
        <taxon>Candidatus Choladousia</taxon>
    </lineage>
</organism>
<dbReference type="Pfam" id="PF14199">
    <property type="entry name" value="DUF4317"/>
    <property type="match status" value="1"/>
</dbReference>